<dbReference type="GeneID" id="103046075"/>
<dbReference type="Proteomes" id="UP000752171">
    <property type="component" value="Unassembled WGS sequence"/>
</dbReference>
<dbReference type="PANTHER" id="PTHR34094">
    <property type="match status" value="1"/>
</dbReference>
<accession>A0A8B9LF79</accession>
<name>A0A8B9LF79_ASTMX</name>
<dbReference type="Proteomes" id="UP000694621">
    <property type="component" value="Unplaced"/>
</dbReference>
<dbReference type="KEGG" id="amex:103046075"/>
<evidence type="ECO:0000313" key="5">
    <source>
        <dbReference type="Proteomes" id="UP000752171"/>
    </source>
</evidence>
<feature type="domain" description="DUF4097" evidence="1">
    <location>
        <begin position="170"/>
        <end position="332"/>
    </location>
</feature>
<dbReference type="CTD" id="222234"/>
<dbReference type="EMBL" id="JAICCE010000010">
    <property type="protein sequence ID" value="KAG9272361.1"/>
    <property type="molecule type" value="Genomic_DNA"/>
</dbReference>
<gene>
    <name evidence="2" type="primary">FAM185A</name>
    <name evidence="2" type="ORF">AMEX_G13353</name>
</gene>
<reference evidence="2 5" key="1">
    <citation type="submission" date="2021-07" db="EMBL/GenBank/DDBJ databases">
        <authorList>
            <person name="Imarazene B."/>
            <person name="Zahm M."/>
            <person name="Klopp C."/>
            <person name="Cabau C."/>
            <person name="Beille S."/>
            <person name="Jouanno E."/>
            <person name="Castinel A."/>
            <person name="Lluch J."/>
            <person name="Gil L."/>
            <person name="Kuchtly C."/>
            <person name="Lopez Roques C."/>
            <person name="Donnadieu C."/>
            <person name="Parrinello H."/>
            <person name="Journot L."/>
            <person name="Du K."/>
            <person name="Schartl M."/>
            <person name="Retaux S."/>
            <person name="Guiguen Y."/>
        </authorList>
    </citation>
    <scope>NUCLEOTIDE SEQUENCE [LARGE SCALE GENOMIC DNA]</scope>
    <source>
        <strain evidence="2">Pach_M1</strain>
        <tissue evidence="2">Testis</tissue>
    </source>
</reference>
<dbReference type="AlphaFoldDB" id="A0A8B9LF79"/>
<evidence type="ECO:0000259" key="1">
    <source>
        <dbReference type="Pfam" id="PF13349"/>
    </source>
</evidence>
<dbReference type="InterPro" id="IPR025164">
    <property type="entry name" value="Toastrack_DUF4097"/>
</dbReference>
<evidence type="ECO:0000313" key="4">
    <source>
        <dbReference type="Proteomes" id="UP000694621"/>
    </source>
</evidence>
<reference evidence="3" key="2">
    <citation type="submission" date="2025-05" db="UniProtKB">
        <authorList>
            <consortium name="Ensembl"/>
        </authorList>
    </citation>
    <scope>IDENTIFICATION</scope>
</reference>
<sequence>MKQRFLYAAVRLVNLQGCSGRFIFQSLRAVSDSSAGASGALKQWSIAVSPFIRVKCRLHCDIVIQPLDPHAFPGADRALISLHGLNGHGADQDFKLDSFQVHYDQQSNELTINSDETSSNLSVELTTPIKSDLEVVTRGTGSVSIRKMESDLCQVQTEKGHCVLQSLKSHKLQVQSSGGNITGNGTIHGDIEISTAGDSSVNIKKIQGNTMNVSTHQGPLNVKAIYAEYSSVASSSGKVHIGHLHGEAHVQNDTGDILIDSSSSDLTAVTNAGNIDVYVSQTGTAILHAQQGAVNIRVPETIKAGVQLGGTTVQINSEISQETERHSADGNTVIMAQLNSGSREECWIKATANRGPVSLKTQSWFETLKLRS</sequence>
<organism evidence="3 4">
    <name type="scientific">Astyanax mexicanus</name>
    <name type="common">Blind cave fish</name>
    <name type="synonym">Astyanax fasciatus mexicanus</name>
    <dbReference type="NCBI Taxonomy" id="7994"/>
    <lineage>
        <taxon>Eukaryota</taxon>
        <taxon>Metazoa</taxon>
        <taxon>Chordata</taxon>
        <taxon>Craniata</taxon>
        <taxon>Vertebrata</taxon>
        <taxon>Euteleostomi</taxon>
        <taxon>Actinopterygii</taxon>
        <taxon>Neopterygii</taxon>
        <taxon>Teleostei</taxon>
        <taxon>Ostariophysi</taxon>
        <taxon>Characiformes</taxon>
        <taxon>Characoidei</taxon>
        <taxon>Acestrorhamphidae</taxon>
        <taxon>Acestrorhamphinae</taxon>
        <taxon>Astyanax</taxon>
    </lineage>
</organism>
<dbReference type="PANTHER" id="PTHR34094:SF1">
    <property type="entry name" value="PROTEIN FAM185A"/>
    <property type="match status" value="1"/>
</dbReference>
<protein>
    <submittedName>
        <fullName evidence="3">Family with sequence similarity 185 member A</fullName>
    </submittedName>
    <submittedName>
        <fullName evidence="2">Protein FAM185A</fullName>
    </submittedName>
</protein>
<dbReference type="Ensembl" id="ENSAMXT00005055725.1">
    <property type="protein sequence ID" value="ENSAMXP00005051461.1"/>
    <property type="gene ID" value="ENSAMXG00005023238.1"/>
</dbReference>
<dbReference type="Gene3D" id="2.160.20.120">
    <property type="match status" value="1"/>
</dbReference>
<evidence type="ECO:0000313" key="2">
    <source>
        <dbReference type="EMBL" id="KAG9272361.1"/>
    </source>
</evidence>
<proteinExistence type="predicted"/>
<dbReference type="OrthoDB" id="5984441at2759"/>
<evidence type="ECO:0000313" key="3">
    <source>
        <dbReference type="Ensembl" id="ENSAMXP00005051461.1"/>
    </source>
</evidence>
<dbReference type="Pfam" id="PF13349">
    <property type="entry name" value="DUF4097"/>
    <property type="match status" value="1"/>
</dbReference>